<keyword evidence="2" id="KW-1185">Reference proteome</keyword>
<reference evidence="1 2" key="1">
    <citation type="submission" date="2024-07" db="EMBL/GenBank/DDBJ databases">
        <title>Active virus-host system and metabolic interactions in a Lokiarchaeon culture.</title>
        <authorList>
            <person name="Ponce Toledo R.I."/>
            <person name="Rodrigues Oliveira T."/>
            <person name="Schleper C."/>
        </authorList>
    </citation>
    <scope>NUCLEOTIDE SEQUENCE [LARGE SCALE GENOMIC DNA]</scope>
    <source>
        <strain evidence="1 2">B35</strain>
    </source>
</reference>
<organism evidence="1 2">
    <name type="scientific">Halodesulfovibrio aestuarii</name>
    <dbReference type="NCBI Taxonomy" id="126333"/>
    <lineage>
        <taxon>Bacteria</taxon>
        <taxon>Pseudomonadati</taxon>
        <taxon>Thermodesulfobacteriota</taxon>
        <taxon>Desulfovibrionia</taxon>
        <taxon>Desulfovibrionales</taxon>
        <taxon>Desulfovibrionaceae</taxon>
        <taxon>Halodesulfovibrio</taxon>
    </lineage>
</organism>
<sequence>MKCRICGEPVKNDVCCTQDERVMCMNSLCPIGGRSMTPDQMKGFPDVPQMEAQIKELKTLCLETSKGISCYGIRSDEPYCINCRGTLISGTCDRKEREMYIHLRKAGEAS</sequence>
<dbReference type="Proteomes" id="UP001568358">
    <property type="component" value="Unassembled WGS sequence"/>
</dbReference>
<proteinExistence type="predicted"/>
<name>A0ABV4JTU9_9BACT</name>
<dbReference type="EMBL" id="JBFSOO010000008">
    <property type="protein sequence ID" value="MEZ6854169.1"/>
    <property type="molecule type" value="Genomic_DNA"/>
</dbReference>
<accession>A0ABV4JTU9</accession>
<dbReference type="RefSeq" id="WP_371150712.1">
    <property type="nucleotide sequence ID" value="NZ_JBFSOO010000008.1"/>
</dbReference>
<evidence type="ECO:0000313" key="1">
    <source>
        <dbReference type="EMBL" id="MEZ6854169.1"/>
    </source>
</evidence>
<protein>
    <submittedName>
        <fullName evidence="1">Uncharacterized protein</fullName>
    </submittedName>
</protein>
<comment type="caution">
    <text evidence="1">The sequence shown here is derived from an EMBL/GenBank/DDBJ whole genome shotgun (WGS) entry which is preliminary data.</text>
</comment>
<gene>
    <name evidence="1" type="ORF">AB2Z07_11630</name>
</gene>
<evidence type="ECO:0000313" key="2">
    <source>
        <dbReference type="Proteomes" id="UP001568358"/>
    </source>
</evidence>